<evidence type="ECO:0008006" key="3">
    <source>
        <dbReference type="Google" id="ProtNLM"/>
    </source>
</evidence>
<dbReference type="InterPro" id="IPR024562">
    <property type="entry name" value="YqhG"/>
</dbReference>
<evidence type="ECO:0000313" key="2">
    <source>
        <dbReference type="Proteomes" id="UP000273811"/>
    </source>
</evidence>
<dbReference type="EMBL" id="QYTU02000001">
    <property type="protein sequence ID" value="RWR15107.1"/>
    <property type="molecule type" value="Genomic_DNA"/>
</dbReference>
<gene>
    <name evidence="1" type="ORF">D4N35_000765</name>
</gene>
<dbReference type="Proteomes" id="UP000273811">
    <property type="component" value="Unassembled WGS sequence"/>
</dbReference>
<protein>
    <recommendedName>
        <fullName evidence="3">YqhG family protein</fullName>
    </recommendedName>
</protein>
<organism evidence="1 2">
    <name type="scientific">Siminovitchia fortis</name>
    <dbReference type="NCBI Taxonomy" id="254758"/>
    <lineage>
        <taxon>Bacteria</taxon>
        <taxon>Bacillati</taxon>
        <taxon>Bacillota</taxon>
        <taxon>Bacilli</taxon>
        <taxon>Bacillales</taxon>
        <taxon>Bacillaceae</taxon>
        <taxon>Siminovitchia</taxon>
    </lineage>
</organism>
<dbReference type="RefSeq" id="WP_120068446.1">
    <property type="nucleotide sequence ID" value="NZ_CP126113.1"/>
</dbReference>
<dbReference type="GeneID" id="56389902"/>
<dbReference type="AlphaFoldDB" id="A0A443J3R9"/>
<keyword evidence="2" id="KW-1185">Reference proteome</keyword>
<accession>A0A443J3R9</accession>
<reference evidence="1" key="1">
    <citation type="submission" date="2018-12" db="EMBL/GenBank/DDBJ databases">
        <authorList>
            <person name="Sun L."/>
            <person name="Chen Z."/>
        </authorList>
    </citation>
    <scope>NUCLEOTIDE SEQUENCE [LARGE SCALE GENOMIC DNA]</scope>
    <source>
        <strain evidence="1">DSM 16012</strain>
    </source>
</reference>
<name>A0A443J3R9_9BACI</name>
<proteinExistence type="predicted"/>
<evidence type="ECO:0000313" key="1">
    <source>
        <dbReference type="EMBL" id="RWR15107.1"/>
    </source>
</evidence>
<sequence length="264" mass="30617">MLQREIHQYLEQFFMATGCTIEENGQGFLTVQLTVEMDKELMNRPFYWTYLEKTGGIPNPMKVTFITDQEKAPPDVKGEFVHFGAPRLHQLFETARKLAAYIRLYERPVMQTGQNVALHPWLNVNMKISYCSDRKKDVFRSFGLNLINGNLIESFDEKMNSIVLSPKIPDYCFTISPIIMPVSGLKRIESYLTSEVQSKDHPWADAAMKRWEEDSRLLDHFYEGVEEKPETYFIEKKALKEQYSPSVHVDILNGGIFYLNSLPA</sequence>
<comment type="caution">
    <text evidence="1">The sequence shown here is derived from an EMBL/GenBank/DDBJ whole genome shotgun (WGS) entry which is preliminary data.</text>
</comment>
<dbReference type="Pfam" id="PF11079">
    <property type="entry name" value="YqhG"/>
    <property type="match status" value="1"/>
</dbReference>
<dbReference type="OrthoDB" id="2433584at2"/>